<dbReference type="InterPro" id="IPR007110">
    <property type="entry name" value="Ig-like_dom"/>
</dbReference>
<feature type="signal peptide" evidence="14">
    <location>
        <begin position="1"/>
        <end position="19"/>
    </location>
</feature>
<dbReference type="GO" id="GO:0045087">
    <property type="term" value="P:innate immune response"/>
    <property type="evidence" value="ECO:0007669"/>
    <property type="project" value="UniProtKB-KW"/>
</dbReference>
<dbReference type="PROSITE" id="PS50835">
    <property type="entry name" value="IG_LIKE"/>
    <property type="match status" value="1"/>
</dbReference>
<name>A0A7N5KJI1_AILME</name>
<evidence type="ECO:0000256" key="8">
    <source>
        <dbReference type="ARBA" id="ARBA00023136"/>
    </source>
</evidence>
<keyword evidence="5" id="KW-0391">Immunity</keyword>
<keyword evidence="9" id="KW-1015">Disulfide bond</keyword>
<evidence type="ECO:0000313" key="17">
    <source>
        <dbReference type="Proteomes" id="UP000008912"/>
    </source>
</evidence>
<evidence type="ECO:0000256" key="4">
    <source>
        <dbReference type="ARBA" id="ARBA00022729"/>
    </source>
</evidence>
<feature type="domain" description="Ig-like" evidence="15">
    <location>
        <begin position="137"/>
        <end position="209"/>
    </location>
</feature>
<protein>
    <submittedName>
        <fullName evidence="16">SLAM family member 5</fullName>
    </submittedName>
</protein>
<dbReference type="InterPro" id="IPR015631">
    <property type="entry name" value="CD2/SLAM_rcpt"/>
</dbReference>
<dbReference type="GO" id="GO:0032715">
    <property type="term" value="P:negative regulation of interleukin-6 production"/>
    <property type="evidence" value="ECO:0007669"/>
    <property type="project" value="TreeGrafter"/>
</dbReference>
<dbReference type="Proteomes" id="UP000008912">
    <property type="component" value="Unassembled WGS sequence"/>
</dbReference>
<evidence type="ECO:0000256" key="12">
    <source>
        <dbReference type="SAM" id="MobiDB-lite"/>
    </source>
</evidence>
<keyword evidence="3 13" id="KW-0812">Transmembrane</keyword>
<reference evidence="16 17" key="1">
    <citation type="journal article" date="2010" name="Nature">
        <title>The sequence and de novo assembly of the giant panda genome.</title>
        <authorList>
            <person name="Li R."/>
            <person name="Fan W."/>
            <person name="Tian G."/>
            <person name="Zhu H."/>
            <person name="He L."/>
            <person name="Cai J."/>
            <person name="Huang Q."/>
            <person name="Cai Q."/>
            <person name="Li B."/>
            <person name="Bai Y."/>
            <person name="Zhang Z."/>
            <person name="Zhang Y."/>
            <person name="Wang W."/>
            <person name="Li J."/>
            <person name="Wei F."/>
            <person name="Li H."/>
            <person name="Jian M."/>
            <person name="Li J."/>
            <person name="Zhang Z."/>
            <person name="Nielsen R."/>
            <person name="Li D."/>
            <person name="Gu W."/>
            <person name="Yang Z."/>
            <person name="Xuan Z."/>
            <person name="Ryder O.A."/>
            <person name="Leung F.C."/>
            <person name="Zhou Y."/>
            <person name="Cao J."/>
            <person name="Sun X."/>
            <person name="Fu Y."/>
            <person name="Fang X."/>
            <person name="Guo X."/>
            <person name="Wang B."/>
            <person name="Hou R."/>
            <person name="Shen F."/>
            <person name="Mu B."/>
            <person name="Ni P."/>
            <person name="Lin R."/>
            <person name="Qian W."/>
            <person name="Wang G."/>
            <person name="Yu C."/>
            <person name="Nie W."/>
            <person name="Wang J."/>
            <person name="Wu Z."/>
            <person name="Liang H."/>
            <person name="Min J."/>
            <person name="Wu Q."/>
            <person name="Cheng S."/>
            <person name="Ruan J."/>
            <person name="Wang M."/>
            <person name="Shi Z."/>
            <person name="Wen M."/>
            <person name="Liu B."/>
            <person name="Ren X."/>
            <person name="Zheng H."/>
            <person name="Dong D."/>
            <person name="Cook K."/>
            <person name="Shan G."/>
            <person name="Zhang H."/>
            <person name="Kosiol C."/>
            <person name="Xie X."/>
            <person name="Lu Z."/>
            <person name="Zheng H."/>
            <person name="Li Y."/>
            <person name="Steiner C.C."/>
            <person name="Lam T.T."/>
            <person name="Lin S."/>
            <person name="Zhang Q."/>
            <person name="Li G."/>
            <person name="Tian J."/>
            <person name="Gong T."/>
            <person name="Liu H."/>
            <person name="Zhang D."/>
            <person name="Fang L."/>
            <person name="Ye C."/>
            <person name="Zhang J."/>
            <person name="Hu W."/>
            <person name="Xu A."/>
            <person name="Ren Y."/>
            <person name="Zhang G."/>
            <person name="Bruford M.W."/>
            <person name="Li Q."/>
            <person name="Ma L."/>
            <person name="Guo Y."/>
            <person name="An N."/>
            <person name="Hu Y."/>
            <person name="Zheng Y."/>
            <person name="Shi Y."/>
            <person name="Li Z."/>
            <person name="Liu Q."/>
            <person name="Chen Y."/>
            <person name="Zhao J."/>
            <person name="Qu N."/>
            <person name="Zhao S."/>
            <person name="Tian F."/>
            <person name="Wang X."/>
            <person name="Wang H."/>
            <person name="Xu L."/>
            <person name="Liu X."/>
            <person name="Vinar T."/>
            <person name="Wang Y."/>
            <person name="Lam T.W."/>
            <person name="Yiu S.M."/>
            <person name="Liu S."/>
            <person name="Zhang H."/>
            <person name="Li D."/>
            <person name="Huang Y."/>
            <person name="Wang X."/>
            <person name="Yang G."/>
            <person name="Jiang Z."/>
            <person name="Wang J."/>
            <person name="Qin N."/>
            <person name="Li L."/>
            <person name="Li J."/>
            <person name="Bolund L."/>
            <person name="Kristiansen K."/>
            <person name="Wong G.K."/>
            <person name="Olson M."/>
            <person name="Zhang X."/>
            <person name="Li S."/>
            <person name="Yang H."/>
            <person name="Wang J."/>
            <person name="Wang J."/>
        </authorList>
    </citation>
    <scope>NUCLEOTIDE SEQUENCE [LARGE SCALE GENOMIC DNA]</scope>
</reference>
<comment type="subcellular location">
    <subcellularLocation>
        <location evidence="1">Membrane</location>
        <topology evidence="1">Single-pass type I membrane protein</topology>
    </subcellularLocation>
</comment>
<reference evidence="16" key="3">
    <citation type="submission" date="2025-09" db="UniProtKB">
        <authorList>
            <consortium name="Ensembl"/>
        </authorList>
    </citation>
    <scope>IDENTIFICATION</scope>
</reference>
<dbReference type="GO" id="GO:0042110">
    <property type="term" value="P:T cell activation"/>
    <property type="evidence" value="ECO:0007669"/>
    <property type="project" value="TreeGrafter"/>
</dbReference>
<dbReference type="PANTHER" id="PTHR12080:SF103">
    <property type="entry name" value="SLAM FAMILY MEMBER 5"/>
    <property type="match status" value="1"/>
</dbReference>
<gene>
    <name evidence="16" type="primary">LOC100479123</name>
</gene>
<feature type="transmembrane region" description="Helical" evidence="13">
    <location>
        <begin position="320"/>
        <end position="339"/>
    </location>
</feature>
<keyword evidence="6 13" id="KW-1133">Transmembrane helix</keyword>
<evidence type="ECO:0000256" key="1">
    <source>
        <dbReference type="ARBA" id="ARBA00004479"/>
    </source>
</evidence>
<dbReference type="CDD" id="cd16842">
    <property type="entry name" value="Ig_SLAM-like_N"/>
    <property type="match status" value="1"/>
</dbReference>
<dbReference type="FunFam" id="2.60.40.10:FF:000820">
    <property type="entry name" value="SLAM family member 7"/>
    <property type="match status" value="1"/>
</dbReference>
<keyword evidence="7" id="KW-1064">Adaptive immunity</keyword>
<dbReference type="GO" id="GO:0009897">
    <property type="term" value="C:external side of plasma membrane"/>
    <property type="evidence" value="ECO:0007669"/>
    <property type="project" value="TreeGrafter"/>
</dbReference>
<evidence type="ECO:0000256" key="7">
    <source>
        <dbReference type="ARBA" id="ARBA00023130"/>
    </source>
</evidence>
<keyword evidence="10" id="KW-0325">Glycoprotein</keyword>
<dbReference type="GO" id="GO:0002250">
    <property type="term" value="P:adaptive immune response"/>
    <property type="evidence" value="ECO:0007669"/>
    <property type="project" value="UniProtKB-KW"/>
</dbReference>
<evidence type="ECO:0000256" key="14">
    <source>
        <dbReference type="SAM" id="SignalP"/>
    </source>
</evidence>
<dbReference type="FunFam" id="2.60.40.10:FF:000470">
    <property type="entry name" value="SLAM family member 7"/>
    <property type="match status" value="1"/>
</dbReference>
<keyword evidence="4 14" id="KW-0732">Signal</keyword>
<dbReference type="InterPro" id="IPR013783">
    <property type="entry name" value="Ig-like_fold"/>
</dbReference>
<dbReference type="GO" id="GO:0032760">
    <property type="term" value="P:positive regulation of tumor necrosis factor production"/>
    <property type="evidence" value="ECO:0007669"/>
    <property type="project" value="TreeGrafter"/>
</dbReference>
<dbReference type="Gene3D" id="2.60.40.10">
    <property type="entry name" value="Immunoglobulins"/>
    <property type="match status" value="2"/>
</dbReference>
<dbReference type="AlphaFoldDB" id="A0A7N5KJI1"/>
<proteinExistence type="predicted"/>
<evidence type="ECO:0000256" key="6">
    <source>
        <dbReference type="ARBA" id="ARBA00022989"/>
    </source>
</evidence>
<dbReference type="Ensembl" id="ENSAMET00000026205.1">
    <property type="protein sequence ID" value="ENSAMEP00000040721.1"/>
    <property type="gene ID" value="ENSAMEG00000014133.2"/>
</dbReference>
<keyword evidence="8 13" id="KW-0472">Membrane</keyword>
<keyword evidence="11" id="KW-0393">Immunoglobulin domain</keyword>
<organism evidence="16 17">
    <name type="scientific">Ailuropoda melanoleuca</name>
    <name type="common">Giant panda</name>
    <dbReference type="NCBI Taxonomy" id="9646"/>
    <lineage>
        <taxon>Eukaryota</taxon>
        <taxon>Metazoa</taxon>
        <taxon>Chordata</taxon>
        <taxon>Craniata</taxon>
        <taxon>Vertebrata</taxon>
        <taxon>Euteleostomi</taxon>
        <taxon>Mammalia</taxon>
        <taxon>Eutheria</taxon>
        <taxon>Laurasiatheria</taxon>
        <taxon>Carnivora</taxon>
        <taxon>Caniformia</taxon>
        <taxon>Ursidae</taxon>
        <taxon>Ailuropoda</taxon>
    </lineage>
</organism>
<feature type="region of interest" description="Disordered" evidence="12">
    <location>
        <begin position="443"/>
        <end position="465"/>
    </location>
</feature>
<evidence type="ECO:0000256" key="3">
    <source>
        <dbReference type="ARBA" id="ARBA00022692"/>
    </source>
</evidence>
<keyword evidence="17" id="KW-1185">Reference proteome</keyword>
<dbReference type="GeneTree" id="ENSGT01030000234540"/>
<keyword evidence="2" id="KW-0399">Innate immunity</keyword>
<dbReference type="PANTHER" id="PTHR12080">
    <property type="entry name" value="SIGNALING LYMPHOCYTIC ACTIVATION MOLECULE"/>
    <property type="match status" value="1"/>
</dbReference>
<evidence type="ECO:0000256" key="5">
    <source>
        <dbReference type="ARBA" id="ARBA00022859"/>
    </source>
</evidence>
<evidence type="ECO:0000256" key="11">
    <source>
        <dbReference type="ARBA" id="ARBA00023319"/>
    </source>
</evidence>
<feature type="transmembrane region" description="Helical" evidence="13">
    <location>
        <begin position="228"/>
        <end position="250"/>
    </location>
</feature>
<dbReference type="InterPro" id="IPR003599">
    <property type="entry name" value="Ig_sub"/>
</dbReference>
<feature type="compositionally biased region" description="Basic and acidic residues" evidence="12">
    <location>
        <begin position="443"/>
        <end position="456"/>
    </location>
</feature>
<dbReference type="GO" id="GO:0043030">
    <property type="term" value="P:regulation of macrophage activation"/>
    <property type="evidence" value="ECO:0007669"/>
    <property type="project" value="TreeGrafter"/>
</dbReference>
<dbReference type="InParanoid" id="A0A7N5KJI1"/>
<dbReference type="SUPFAM" id="SSF48726">
    <property type="entry name" value="Immunoglobulin"/>
    <property type="match status" value="2"/>
</dbReference>
<dbReference type="SMART" id="SM00409">
    <property type="entry name" value="IG"/>
    <property type="match status" value="2"/>
</dbReference>
<evidence type="ECO:0000256" key="10">
    <source>
        <dbReference type="ARBA" id="ARBA00023180"/>
    </source>
</evidence>
<evidence type="ECO:0000256" key="2">
    <source>
        <dbReference type="ARBA" id="ARBA00022588"/>
    </source>
</evidence>
<sequence>MAQHYLWILLLCLQTCLEAARSDTDILTVIGIVGESVTFPLNIEKSQQVVNIVWNSETSVAFVTPGDPGTAPKVSVTHQNYNERINVSCQNYNLEIRNLRLEDSGVYKADINTKTVEGMVTTTRRYSLQVFRRLGKPKITQSLMTSRNSTCNVTLICSVEKEEENVTYSWSPLGEEGNVIRIFQTPDSQELTYTCTAWNPVSNSSDSISAQQLCADTATGLRTRHTGLLSGLAVLFLLILIAPSVLLFLLCKRGQGAFLKPFRKNSDAISKKTIYTYVMVTRDAPPTEGRIYDEIPQSKDLPAKEEPVNRIYSTLQTDKVNPLGFCITVALSLPAILLFPVPSSHSAVLWLFQPFCCTLSIQAGASGCPCCSSLPCSGLTAEGLGPQVLHTCTEPGSLVHGHPKAGLLGMPSLPLRAGAPKCLNCGVETPAFRAAGPKPAHRIKLDNRCPPLDRHRPTPGAQTGK</sequence>
<accession>A0A7N5KJI1</accession>
<evidence type="ECO:0000259" key="15">
    <source>
        <dbReference type="PROSITE" id="PS50835"/>
    </source>
</evidence>
<dbReference type="InterPro" id="IPR036179">
    <property type="entry name" value="Ig-like_dom_sf"/>
</dbReference>
<evidence type="ECO:0000313" key="16">
    <source>
        <dbReference type="Ensembl" id="ENSAMEP00000040721.1"/>
    </source>
</evidence>
<reference evidence="16" key="2">
    <citation type="submission" date="2025-08" db="UniProtKB">
        <authorList>
            <consortium name="Ensembl"/>
        </authorList>
    </citation>
    <scope>IDENTIFICATION</scope>
</reference>
<feature type="chain" id="PRO_5030792401" evidence="14">
    <location>
        <begin position="20"/>
        <end position="465"/>
    </location>
</feature>
<dbReference type="GO" id="GO:0071639">
    <property type="term" value="P:positive regulation of monocyte chemotactic protein-1 production"/>
    <property type="evidence" value="ECO:0007669"/>
    <property type="project" value="TreeGrafter"/>
</dbReference>
<evidence type="ECO:0000256" key="13">
    <source>
        <dbReference type="SAM" id="Phobius"/>
    </source>
</evidence>
<evidence type="ECO:0000256" key="9">
    <source>
        <dbReference type="ARBA" id="ARBA00023157"/>
    </source>
</evidence>